<dbReference type="EMBL" id="UYRR01023102">
    <property type="protein sequence ID" value="VDK32220.1"/>
    <property type="molecule type" value="Genomic_DNA"/>
</dbReference>
<dbReference type="AlphaFoldDB" id="A0A0M3JM41"/>
<feature type="compositionally biased region" description="Polar residues" evidence="1">
    <location>
        <begin position="148"/>
        <end position="158"/>
    </location>
</feature>
<dbReference type="WBParaSite" id="ASIM_0000872301-mRNA-1">
    <property type="protein sequence ID" value="ASIM_0000872301-mRNA-1"/>
    <property type="gene ID" value="ASIM_0000872301"/>
</dbReference>
<feature type="region of interest" description="Disordered" evidence="1">
    <location>
        <begin position="70"/>
        <end position="158"/>
    </location>
</feature>
<gene>
    <name evidence="2" type="ORF">ASIM_LOCUS8473</name>
</gene>
<protein>
    <submittedName>
        <fullName evidence="2 4">Uncharacterized protein</fullName>
    </submittedName>
</protein>
<dbReference type="Proteomes" id="UP000267096">
    <property type="component" value="Unassembled WGS sequence"/>
</dbReference>
<reference evidence="4" key="1">
    <citation type="submission" date="2017-02" db="UniProtKB">
        <authorList>
            <consortium name="WormBaseParasite"/>
        </authorList>
    </citation>
    <scope>IDENTIFICATION</scope>
</reference>
<keyword evidence="3" id="KW-1185">Reference proteome</keyword>
<evidence type="ECO:0000313" key="2">
    <source>
        <dbReference type="EMBL" id="VDK32220.1"/>
    </source>
</evidence>
<reference evidence="2 3" key="2">
    <citation type="submission" date="2018-11" db="EMBL/GenBank/DDBJ databases">
        <authorList>
            <consortium name="Pathogen Informatics"/>
        </authorList>
    </citation>
    <scope>NUCLEOTIDE SEQUENCE [LARGE SCALE GENOMIC DNA]</scope>
</reference>
<sequence length="158" mass="15643">MDIAAGTEDEGGRGDHVARLDTSRIDGETCDGGTNASGRSATAVSPTESMEQEWNGTNRLQTREGAAAIVPEPEQAESGKAMGLGDGKLNSAEGSEPGVSATSSGAAGMISSSFGETTEAGYGREGTGQTGRADRAGLSASRAAVGGTASNAASNTTR</sequence>
<evidence type="ECO:0000313" key="4">
    <source>
        <dbReference type="WBParaSite" id="ASIM_0000872301-mRNA-1"/>
    </source>
</evidence>
<feature type="compositionally biased region" description="Polar residues" evidence="1">
    <location>
        <begin position="32"/>
        <end position="54"/>
    </location>
</feature>
<accession>A0A0M3JM41</accession>
<organism evidence="4">
    <name type="scientific">Anisakis simplex</name>
    <name type="common">Herring worm</name>
    <dbReference type="NCBI Taxonomy" id="6269"/>
    <lineage>
        <taxon>Eukaryota</taxon>
        <taxon>Metazoa</taxon>
        <taxon>Ecdysozoa</taxon>
        <taxon>Nematoda</taxon>
        <taxon>Chromadorea</taxon>
        <taxon>Rhabditida</taxon>
        <taxon>Spirurina</taxon>
        <taxon>Ascaridomorpha</taxon>
        <taxon>Ascaridoidea</taxon>
        <taxon>Anisakidae</taxon>
        <taxon>Anisakis</taxon>
        <taxon>Anisakis simplex complex</taxon>
    </lineage>
</organism>
<feature type="compositionally biased region" description="Polar residues" evidence="1">
    <location>
        <begin position="100"/>
        <end position="116"/>
    </location>
</feature>
<name>A0A0M3JM41_ANISI</name>
<feature type="compositionally biased region" description="Basic and acidic residues" evidence="1">
    <location>
        <begin position="10"/>
        <end position="27"/>
    </location>
</feature>
<evidence type="ECO:0000256" key="1">
    <source>
        <dbReference type="SAM" id="MobiDB-lite"/>
    </source>
</evidence>
<evidence type="ECO:0000313" key="3">
    <source>
        <dbReference type="Proteomes" id="UP000267096"/>
    </source>
</evidence>
<proteinExistence type="predicted"/>
<feature type="region of interest" description="Disordered" evidence="1">
    <location>
        <begin position="1"/>
        <end position="54"/>
    </location>
</feature>